<dbReference type="EMBL" id="NRRU01000027">
    <property type="protein sequence ID" value="MBK1712931.1"/>
    <property type="molecule type" value="Genomic_DNA"/>
</dbReference>
<name>A0ABS1DT98_RUBGE</name>
<evidence type="ECO:0000313" key="3">
    <source>
        <dbReference type="Proteomes" id="UP001041814"/>
    </source>
</evidence>
<reference evidence="2" key="2">
    <citation type="journal article" date="2020" name="Microorganisms">
        <title>Osmotic Adaptation and Compatible Solute Biosynthesis of Phototrophic Bacteria as Revealed from Genome Analyses.</title>
        <authorList>
            <person name="Imhoff J.F."/>
            <person name="Rahn T."/>
            <person name="Kunzel S."/>
            <person name="Keller A."/>
            <person name="Neulinger S.C."/>
        </authorList>
    </citation>
    <scope>NUCLEOTIDE SEQUENCE</scope>
    <source>
        <strain evidence="2">IM 151</strain>
    </source>
</reference>
<dbReference type="SUPFAM" id="SSF50341">
    <property type="entry name" value="CheW-like"/>
    <property type="match status" value="3"/>
</dbReference>
<feature type="domain" description="CheW-like" evidence="1">
    <location>
        <begin position="340"/>
        <end position="485"/>
    </location>
</feature>
<comment type="caution">
    <text evidence="2">The sequence shown here is derived from an EMBL/GenBank/DDBJ whole genome shotgun (WGS) entry which is preliminary data.</text>
</comment>
<dbReference type="SMART" id="SM00260">
    <property type="entry name" value="CheW"/>
    <property type="match status" value="2"/>
</dbReference>
<dbReference type="InterPro" id="IPR002545">
    <property type="entry name" value="CheW-lke_dom"/>
</dbReference>
<dbReference type="InterPro" id="IPR036061">
    <property type="entry name" value="CheW-like_dom_sf"/>
</dbReference>
<proteinExistence type="predicted"/>
<dbReference type="PANTHER" id="PTHR22617">
    <property type="entry name" value="CHEMOTAXIS SENSOR HISTIDINE KINASE-RELATED"/>
    <property type="match status" value="1"/>
</dbReference>
<keyword evidence="3" id="KW-1185">Reference proteome</keyword>
<dbReference type="PANTHER" id="PTHR22617:SF23">
    <property type="entry name" value="CHEMOTAXIS PROTEIN CHEW"/>
    <property type="match status" value="1"/>
</dbReference>
<sequence length="492" mass="51226">MKPVAATDAGTWGDVVVAGIALALPLAALREVLPRGALAALPCDHAAVLGAMPVRGVSVPVIDLGLMLGRSPAAPAPFVLFVVHGSRLLGLACDAVNGVFAAAANSRSATRNVDSRAGHLFDGSVRRADNAALVNLLSVDALAAMPGIPWIVDPEPERQLGADADSGAAGAVETPVRSLMLLHAGRVRLAIDANAVEATLWQPHLTSSVLAQGACRGVLDFGTRRIGAVDLVALCRLHAQAGSGSRQAIVLRHAQGLVALLVERVVEIVRVPAVDIVGGTLFGLPQPELFEGMFRDATWGEHLILNAAALGAHPELEALAATNTDSGTAQQQHGETRKGTAQALITLRLPQEVAVPIDQVDEVLPFGGVDGMFGPDTVLRRVQQLRGRVVPVICLARLLGWHPGSASPSAAVLVVRAGEQWIGFATPRMDSIEHSDWRRRLPASDGAPGVAAQVAQREIVSVGAPGAERTLRLVDLQALAEALLSEGHRLVA</sequence>
<feature type="domain" description="CheW-like" evidence="1">
    <location>
        <begin position="176"/>
        <end position="316"/>
    </location>
</feature>
<protein>
    <recommendedName>
        <fullName evidence="1">CheW-like domain-containing protein</fullName>
    </recommendedName>
</protein>
<evidence type="ECO:0000259" key="1">
    <source>
        <dbReference type="PROSITE" id="PS50851"/>
    </source>
</evidence>
<dbReference type="Gene3D" id="2.30.30.40">
    <property type="entry name" value="SH3 Domains"/>
    <property type="match status" value="1"/>
</dbReference>
<feature type="domain" description="CheW-like" evidence="1">
    <location>
        <begin position="9"/>
        <end position="148"/>
    </location>
</feature>
<organism evidence="2 3">
    <name type="scientific">Rubrivivax gelatinosus</name>
    <name type="common">Rhodocyclus gelatinosus</name>
    <name type="synonym">Rhodopseudomonas gelatinosa</name>
    <dbReference type="NCBI Taxonomy" id="28068"/>
    <lineage>
        <taxon>Bacteria</taxon>
        <taxon>Pseudomonadati</taxon>
        <taxon>Pseudomonadota</taxon>
        <taxon>Betaproteobacteria</taxon>
        <taxon>Burkholderiales</taxon>
        <taxon>Sphaerotilaceae</taxon>
        <taxon>Rubrivivax</taxon>
    </lineage>
</organism>
<reference evidence="2" key="1">
    <citation type="submission" date="2017-08" db="EMBL/GenBank/DDBJ databases">
        <authorList>
            <person name="Imhoff J.F."/>
            <person name="Rahn T."/>
            <person name="Kuenzel S."/>
            <person name="Neulinger S.C."/>
        </authorList>
    </citation>
    <scope>NUCLEOTIDE SEQUENCE</scope>
    <source>
        <strain evidence="2">IM 151</strain>
    </source>
</reference>
<evidence type="ECO:0000313" key="2">
    <source>
        <dbReference type="EMBL" id="MBK1712931.1"/>
    </source>
</evidence>
<dbReference type="Proteomes" id="UP001041814">
    <property type="component" value="Unassembled WGS sequence"/>
</dbReference>
<gene>
    <name evidence="2" type="ORF">CKO43_09085</name>
</gene>
<dbReference type="Pfam" id="PF01584">
    <property type="entry name" value="CheW"/>
    <property type="match status" value="3"/>
</dbReference>
<accession>A0ABS1DT98</accession>
<dbReference type="InterPro" id="IPR039315">
    <property type="entry name" value="CheW"/>
</dbReference>
<dbReference type="Gene3D" id="2.40.50.180">
    <property type="entry name" value="CheA-289, Domain 4"/>
    <property type="match status" value="2"/>
</dbReference>
<dbReference type="PROSITE" id="PS50851">
    <property type="entry name" value="CHEW"/>
    <property type="match status" value="3"/>
</dbReference>